<gene>
    <name evidence="1" type="ORF">PAAG_05931</name>
</gene>
<reference evidence="1 2" key="1">
    <citation type="journal article" date="2011" name="PLoS Genet.">
        <title>Comparative genomic analysis of human fungal pathogens causing paracoccidioidomycosis.</title>
        <authorList>
            <person name="Desjardins C.A."/>
            <person name="Champion M.D."/>
            <person name="Holder J.W."/>
            <person name="Muszewska A."/>
            <person name="Goldberg J."/>
            <person name="Bailao A.M."/>
            <person name="Brigido M.M."/>
            <person name="Ferreira M.E."/>
            <person name="Garcia A.M."/>
            <person name="Grynberg M."/>
            <person name="Gujja S."/>
            <person name="Heiman D.I."/>
            <person name="Henn M.R."/>
            <person name="Kodira C.D."/>
            <person name="Leon-Narvaez H."/>
            <person name="Longo L.V."/>
            <person name="Ma L.J."/>
            <person name="Malavazi I."/>
            <person name="Matsuo A.L."/>
            <person name="Morais F.V."/>
            <person name="Pereira M."/>
            <person name="Rodriguez-Brito S."/>
            <person name="Sakthikumar S."/>
            <person name="Salem-Izacc S.M."/>
            <person name="Sykes S.M."/>
            <person name="Teixeira M.M."/>
            <person name="Vallejo M.C."/>
            <person name="Walter M.E."/>
            <person name="Yandava C."/>
            <person name="Young S."/>
            <person name="Zeng Q."/>
            <person name="Zucker J."/>
            <person name="Felipe M.S."/>
            <person name="Goldman G.H."/>
            <person name="Haas B.J."/>
            <person name="McEwen J.G."/>
            <person name="Nino-Vega G."/>
            <person name="Puccia R."/>
            <person name="San-Blas G."/>
            <person name="Soares C.M."/>
            <person name="Birren B.W."/>
            <person name="Cuomo C.A."/>
        </authorList>
    </citation>
    <scope>NUCLEOTIDE SEQUENCE [LARGE SCALE GENOMIC DNA]</scope>
    <source>
        <strain evidence="2">ATCC MYA-826 / Pb01</strain>
    </source>
</reference>
<dbReference type="VEuPathDB" id="FungiDB:PAAG_05931"/>
<dbReference type="RefSeq" id="XP_002792143.1">
    <property type="nucleotide sequence ID" value="XM_002792097.1"/>
</dbReference>
<organism evidence="1 2">
    <name type="scientific">Paracoccidioides lutzii (strain ATCC MYA-826 / Pb01)</name>
    <name type="common">Paracoccidioides brasiliensis</name>
    <dbReference type="NCBI Taxonomy" id="502779"/>
    <lineage>
        <taxon>Eukaryota</taxon>
        <taxon>Fungi</taxon>
        <taxon>Dikarya</taxon>
        <taxon>Ascomycota</taxon>
        <taxon>Pezizomycotina</taxon>
        <taxon>Eurotiomycetes</taxon>
        <taxon>Eurotiomycetidae</taxon>
        <taxon>Onygenales</taxon>
        <taxon>Ajellomycetaceae</taxon>
        <taxon>Paracoccidioides</taxon>
    </lineage>
</organism>
<dbReference type="AlphaFoldDB" id="C1H590"/>
<accession>C1H590</accession>
<dbReference type="GeneID" id="9095381"/>
<proteinExistence type="predicted"/>
<name>C1H590_PARBA</name>
<dbReference type="Proteomes" id="UP000002059">
    <property type="component" value="Partially assembled WGS sequence"/>
</dbReference>
<dbReference type="HOGENOM" id="CLU_1082211_0_0_1"/>
<evidence type="ECO:0000313" key="2">
    <source>
        <dbReference type="Proteomes" id="UP000002059"/>
    </source>
</evidence>
<keyword evidence="2" id="KW-1185">Reference proteome</keyword>
<sequence length="257" mass="27248">MTFDLLNSGFPSPSPPSIGVTDASFEVVAIHGTTAACEAPAMAEQATSLGFAVGESPVSAWNRALSRYRIRPVEELLLPAPNHASDPFPGGLQGFEQVSILWGWAGLGWAGLRILSIPGSEGGWDTRSRSAAMGAGVLFSLLVYSIFYSIPSIPPGKRSRVGKYSVKHIHCSHRLSGNIDIEPDVGSVQTGCLILQQRLWSLWGLHKIGPPANGNGPDSVIVDSSGVILVAVAFLEGFIVRRCCVPNSWCGETDPSP</sequence>
<dbReference type="EMBL" id="KN294007">
    <property type="protein sequence ID" value="EEH34884.1"/>
    <property type="molecule type" value="Genomic_DNA"/>
</dbReference>
<evidence type="ECO:0000313" key="1">
    <source>
        <dbReference type="EMBL" id="EEH34884.1"/>
    </source>
</evidence>
<dbReference type="KEGG" id="pbl:PAAG_05931"/>
<protein>
    <submittedName>
        <fullName evidence="1">Uncharacterized protein</fullName>
    </submittedName>
</protein>